<organism evidence="2 3">
    <name type="scientific">Lutimonas vermicola</name>
    <dbReference type="NCBI Taxonomy" id="414288"/>
    <lineage>
        <taxon>Bacteria</taxon>
        <taxon>Pseudomonadati</taxon>
        <taxon>Bacteroidota</taxon>
        <taxon>Flavobacteriia</taxon>
        <taxon>Flavobacteriales</taxon>
        <taxon>Flavobacteriaceae</taxon>
        <taxon>Lutimonas</taxon>
    </lineage>
</organism>
<feature type="transmembrane region" description="Helical" evidence="1">
    <location>
        <begin position="7"/>
        <end position="26"/>
    </location>
</feature>
<evidence type="ECO:0000313" key="2">
    <source>
        <dbReference type="EMBL" id="MEL4456500.1"/>
    </source>
</evidence>
<dbReference type="InterPro" id="IPR021109">
    <property type="entry name" value="Peptidase_aspartic_dom_sf"/>
</dbReference>
<evidence type="ECO:0000256" key="1">
    <source>
        <dbReference type="SAM" id="Phobius"/>
    </source>
</evidence>
<evidence type="ECO:0008006" key="4">
    <source>
        <dbReference type="Google" id="ProtNLM"/>
    </source>
</evidence>
<keyword evidence="3" id="KW-1185">Reference proteome</keyword>
<keyword evidence="1" id="KW-1133">Transmembrane helix</keyword>
<name>A0ABU9L252_9FLAO</name>
<sequence length="328" mass="37550">MKKRYKILIAVITVYILFSLYAYYAYKSSLGDWKTEIPAETEINWADFIWTNRTINGKYFERTAMFIPCKMEGIDNNLTFQFDTGSNRTMIYENPLSSFYFQNEKLSEQVSQMKFPINKLASDKKVFKNAKIKFGDYTISNERASVMTNLGRATSEESVIAGDTIHLGTIGADIFKDKVLIIDYPNLKFAITDEVPRRYKDGLIDIEINSNGRPILPLKMNSNEYKIIFDNGSSLFPIIATSENINKFTTNPIIDSLEINSWGKKHTVHSRIITDTFEIAGRKFTNVEAYENHTGYGIDESTDGMTGNALFWDSTIIIDFKNKKFGLK</sequence>
<protein>
    <recommendedName>
        <fullName evidence="4">Aspartyl protease</fullName>
    </recommendedName>
</protein>
<proteinExistence type="predicted"/>
<reference evidence="2 3" key="1">
    <citation type="submission" date="2024-04" db="EMBL/GenBank/DDBJ databases">
        <title>whole genome sequencing of Lutimonas vermicola strain IMCC1616.</title>
        <authorList>
            <person name="Bae S.S."/>
        </authorList>
    </citation>
    <scope>NUCLEOTIDE SEQUENCE [LARGE SCALE GENOMIC DNA]</scope>
    <source>
        <strain evidence="2 3">IMCC1616</strain>
    </source>
</reference>
<dbReference type="EMBL" id="JBCDNA010000002">
    <property type="protein sequence ID" value="MEL4456500.1"/>
    <property type="molecule type" value="Genomic_DNA"/>
</dbReference>
<keyword evidence="1" id="KW-0472">Membrane</keyword>
<dbReference type="Proteomes" id="UP001474120">
    <property type="component" value="Unassembled WGS sequence"/>
</dbReference>
<evidence type="ECO:0000313" key="3">
    <source>
        <dbReference type="Proteomes" id="UP001474120"/>
    </source>
</evidence>
<gene>
    <name evidence="2" type="ORF">AABB81_11375</name>
</gene>
<dbReference type="RefSeq" id="WP_342160646.1">
    <property type="nucleotide sequence ID" value="NZ_JBCDNA010000002.1"/>
</dbReference>
<dbReference type="Gene3D" id="2.40.70.10">
    <property type="entry name" value="Acid Proteases"/>
    <property type="match status" value="1"/>
</dbReference>
<accession>A0ABU9L252</accession>
<keyword evidence="1" id="KW-0812">Transmembrane</keyword>
<comment type="caution">
    <text evidence="2">The sequence shown here is derived from an EMBL/GenBank/DDBJ whole genome shotgun (WGS) entry which is preliminary data.</text>
</comment>